<dbReference type="Gene3D" id="3.40.50.1820">
    <property type="entry name" value="alpha/beta hydrolase"/>
    <property type="match status" value="1"/>
</dbReference>
<reference evidence="3 4" key="1">
    <citation type="submission" date="2020-02" db="EMBL/GenBank/DDBJ databases">
        <title>Genome sequence of strain CCNWXJ40-4.</title>
        <authorList>
            <person name="Gao J."/>
            <person name="Sun J."/>
        </authorList>
    </citation>
    <scope>NUCLEOTIDE SEQUENCE [LARGE SCALE GENOMIC DNA]</scope>
    <source>
        <strain evidence="3 4">CCNWXJ 40-4</strain>
    </source>
</reference>
<dbReference type="GO" id="GO:0016787">
    <property type="term" value="F:hydrolase activity"/>
    <property type="evidence" value="ECO:0007669"/>
    <property type="project" value="UniProtKB-KW"/>
</dbReference>
<sequence length="330" mass="35881">MTVLWLVLYLALAAVALAVAYVLYLVIATQRIARNAERTVPPTGKFVEIGGNRLHYVEAGEGRPILFLHGLGAQLHQFRQPLFAALGPDYRLIAVDRPGSGYSTRAPGATGWLNEQADVIARFIEALGLEKPLVVGHSLGGAVALALALRHPDLISGLALLSPLTHAYETVPPAFQPLYIRSRMKRMIVAHTVAVPAALKYAPQTLAFIFGPQSVPADYMTEGGGMIGLRPSHFYATCTDFVAMEQDLREIQKRYGEISMPAGLMFGTADQVLDPEMQGCSMRGRIDGLEIEMVEGMGHMPQYAETGRVIAFIRRMADRAFALAPGRALL</sequence>
<comment type="caution">
    <text evidence="3">The sequence shown here is derived from an EMBL/GenBank/DDBJ whole genome shotgun (WGS) entry which is preliminary data.</text>
</comment>
<evidence type="ECO:0000313" key="4">
    <source>
        <dbReference type="Proteomes" id="UP001642900"/>
    </source>
</evidence>
<name>A0A6G4W744_9HYPH</name>
<dbReference type="RefSeq" id="WP_165024214.1">
    <property type="nucleotide sequence ID" value="NZ_JAAKZF010000003.1"/>
</dbReference>
<dbReference type="InterPro" id="IPR029058">
    <property type="entry name" value="AB_hydrolase_fold"/>
</dbReference>
<dbReference type="Proteomes" id="UP001642900">
    <property type="component" value="Unassembled WGS sequence"/>
</dbReference>
<keyword evidence="1" id="KW-0472">Membrane</keyword>
<dbReference type="AlphaFoldDB" id="A0A6G4W744"/>
<evidence type="ECO:0000256" key="1">
    <source>
        <dbReference type="SAM" id="Phobius"/>
    </source>
</evidence>
<dbReference type="EMBL" id="JAAKZF010000003">
    <property type="protein sequence ID" value="NGO50571.1"/>
    <property type="molecule type" value="Genomic_DNA"/>
</dbReference>
<protein>
    <submittedName>
        <fullName evidence="3">Alpha/beta hydrolase</fullName>
    </submittedName>
</protein>
<dbReference type="InterPro" id="IPR000073">
    <property type="entry name" value="AB_hydrolase_1"/>
</dbReference>
<proteinExistence type="predicted"/>
<dbReference type="PRINTS" id="PR00111">
    <property type="entry name" value="ABHYDROLASE"/>
</dbReference>
<keyword evidence="3" id="KW-0378">Hydrolase</keyword>
<keyword evidence="1" id="KW-0812">Transmembrane</keyword>
<organism evidence="3 4">
    <name type="scientific">Allomesorhizobium camelthorni</name>
    <dbReference type="NCBI Taxonomy" id="475069"/>
    <lineage>
        <taxon>Bacteria</taxon>
        <taxon>Pseudomonadati</taxon>
        <taxon>Pseudomonadota</taxon>
        <taxon>Alphaproteobacteria</taxon>
        <taxon>Hyphomicrobiales</taxon>
        <taxon>Phyllobacteriaceae</taxon>
        <taxon>Allomesorhizobium</taxon>
    </lineage>
</organism>
<evidence type="ECO:0000313" key="3">
    <source>
        <dbReference type="EMBL" id="NGO50571.1"/>
    </source>
</evidence>
<accession>A0A6G4W744</accession>
<dbReference type="PRINTS" id="PR00412">
    <property type="entry name" value="EPOXHYDRLASE"/>
</dbReference>
<gene>
    <name evidence="3" type="ORF">G6N73_05145</name>
</gene>
<feature type="domain" description="AB hydrolase-1" evidence="2">
    <location>
        <begin position="64"/>
        <end position="276"/>
    </location>
</feature>
<dbReference type="PANTHER" id="PTHR43798">
    <property type="entry name" value="MONOACYLGLYCEROL LIPASE"/>
    <property type="match status" value="1"/>
</dbReference>
<dbReference type="InterPro" id="IPR050266">
    <property type="entry name" value="AB_hydrolase_sf"/>
</dbReference>
<dbReference type="SUPFAM" id="SSF53474">
    <property type="entry name" value="alpha/beta-Hydrolases"/>
    <property type="match status" value="1"/>
</dbReference>
<keyword evidence="4" id="KW-1185">Reference proteome</keyword>
<keyword evidence="1" id="KW-1133">Transmembrane helix</keyword>
<feature type="transmembrane region" description="Helical" evidence="1">
    <location>
        <begin position="6"/>
        <end position="28"/>
    </location>
</feature>
<dbReference type="InterPro" id="IPR000639">
    <property type="entry name" value="Epox_hydrolase-like"/>
</dbReference>
<evidence type="ECO:0000259" key="2">
    <source>
        <dbReference type="Pfam" id="PF00561"/>
    </source>
</evidence>
<dbReference type="Pfam" id="PF00561">
    <property type="entry name" value="Abhydrolase_1"/>
    <property type="match status" value="1"/>
</dbReference>